<sequence length="364" mass="38782">MLPTQSRLVAEVDVLRVGDLLRWGHPRIDLVGESVGLDRAVRWGLPTDLLDPSPYLRGGELVLTSGISIRDAASQRAFVRSVRRTRPAAIGYALGVVESAVPPALISAANAAGLAVLSVPPDVPFVEITRRIAHEQQRHDAEELARESVGAIFDMVRRGHASAVVLRERLIHVLGDVPGVWVLAARGRVLRPLDSALVGTTGGFSVAVVPATQPGPPTDDLLAGDVGWSGPVDPAALAGALREAIAAASLAARHGAPRGPRDLATWEGLIERLTPEQLAPFRDRLLAPLIDYDARHRTTLLETVERLCQRDGSVISAASDLFVHVNTVRKRVERIEALTGLNPLETRGRAAFLVALVARGAGAS</sequence>
<keyword evidence="4" id="KW-1185">Reference proteome</keyword>
<dbReference type="Proteomes" id="UP000573729">
    <property type="component" value="Unassembled WGS sequence"/>
</dbReference>
<comment type="caution">
    <text evidence="3">The sequence shown here is derived from an EMBL/GenBank/DDBJ whole genome shotgun (WGS) entry which is preliminary data.</text>
</comment>
<evidence type="ECO:0000313" key="4">
    <source>
        <dbReference type="Proteomes" id="UP000573729"/>
    </source>
</evidence>
<dbReference type="RefSeq" id="WP_184220087.1">
    <property type="nucleotide sequence ID" value="NZ_JACHMD010000001.1"/>
</dbReference>
<evidence type="ECO:0000259" key="1">
    <source>
        <dbReference type="Pfam" id="PF07905"/>
    </source>
</evidence>
<accession>A0A7W7BT28</accession>
<dbReference type="InterPro" id="IPR012914">
    <property type="entry name" value="PucR_dom"/>
</dbReference>
<dbReference type="Pfam" id="PF07905">
    <property type="entry name" value="PucR"/>
    <property type="match status" value="1"/>
</dbReference>
<organism evidence="3 4">
    <name type="scientific">Microbacterium marinum</name>
    <dbReference type="NCBI Taxonomy" id="421115"/>
    <lineage>
        <taxon>Bacteria</taxon>
        <taxon>Bacillati</taxon>
        <taxon>Actinomycetota</taxon>
        <taxon>Actinomycetes</taxon>
        <taxon>Micrococcales</taxon>
        <taxon>Microbacteriaceae</taxon>
        <taxon>Microbacterium</taxon>
    </lineage>
</organism>
<dbReference type="EMBL" id="JACHMD010000001">
    <property type="protein sequence ID" value="MBB4668293.1"/>
    <property type="molecule type" value="Genomic_DNA"/>
</dbReference>
<dbReference type="Pfam" id="PF13556">
    <property type="entry name" value="HTH_30"/>
    <property type="match status" value="1"/>
</dbReference>
<evidence type="ECO:0008006" key="5">
    <source>
        <dbReference type="Google" id="ProtNLM"/>
    </source>
</evidence>
<dbReference type="PANTHER" id="PTHR33744">
    <property type="entry name" value="CARBOHYDRATE DIACID REGULATOR"/>
    <property type="match status" value="1"/>
</dbReference>
<feature type="domain" description="PucR C-terminal helix-turn-helix" evidence="2">
    <location>
        <begin position="300"/>
        <end position="357"/>
    </location>
</feature>
<feature type="domain" description="Purine catabolism PurC-like" evidence="1">
    <location>
        <begin position="29"/>
        <end position="133"/>
    </location>
</feature>
<proteinExistence type="predicted"/>
<evidence type="ECO:0000259" key="2">
    <source>
        <dbReference type="Pfam" id="PF13556"/>
    </source>
</evidence>
<dbReference type="InterPro" id="IPR042070">
    <property type="entry name" value="PucR_C-HTH_sf"/>
</dbReference>
<dbReference type="InterPro" id="IPR025736">
    <property type="entry name" value="PucR_C-HTH_dom"/>
</dbReference>
<dbReference type="InterPro" id="IPR051448">
    <property type="entry name" value="CdaR-like_regulators"/>
</dbReference>
<protein>
    <recommendedName>
        <fullName evidence="5">PucR C-terminal helix-turn-helix domain-containing protein</fullName>
    </recommendedName>
</protein>
<name>A0A7W7BT28_9MICO</name>
<gene>
    <name evidence="3" type="ORF">BKA24_003002</name>
</gene>
<dbReference type="PANTHER" id="PTHR33744:SF17">
    <property type="entry name" value="CONSERVED PROTEIN"/>
    <property type="match status" value="1"/>
</dbReference>
<dbReference type="AlphaFoldDB" id="A0A7W7BT28"/>
<dbReference type="Gene3D" id="1.10.10.2840">
    <property type="entry name" value="PucR C-terminal helix-turn-helix domain"/>
    <property type="match status" value="1"/>
</dbReference>
<evidence type="ECO:0000313" key="3">
    <source>
        <dbReference type="EMBL" id="MBB4668293.1"/>
    </source>
</evidence>
<reference evidence="3 4" key="1">
    <citation type="submission" date="2020-08" db="EMBL/GenBank/DDBJ databases">
        <title>Sequencing the genomes of 1000 actinobacteria strains.</title>
        <authorList>
            <person name="Klenk H.-P."/>
        </authorList>
    </citation>
    <scope>NUCLEOTIDE SEQUENCE [LARGE SCALE GENOMIC DNA]</scope>
    <source>
        <strain evidence="3 4">DSM 24947</strain>
    </source>
</reference>